<accession>A0A1H8BAG1</accession>
<dbReference type="EMBL" id="FOCL01000001">
    <property type="protein sequence ID" value="SEM79920.1"/>
    <property type="molecule type" value="Genomic_DNA"/>
</dbReference>
<name>A0A1H8BAG1_9SPHI</name>
<dbReference type="Pfam" id="PF07859">
    <property type="entry name" value="Abhydrolase_3"/>
    <property type="match status" value="1"/>
</dbReference>
<dbReference type="Gene3D" id="3.40.50.1820">
    <property type="entry name" value="alpha/beta hydrolase"/>
    <property type="match status" value="1"/>
</dbReference>
<dbReference type="InterPro" id="IPR029058">
    <property type="entry name" value="AB_hydrolase_fold"/>
</dbReference>
<gene>
    <name evidence="3" type="ORF">SAMN05192574_101847</name>
</gene>
<dbReference type="RefSeq" id="WP_091208007.1">
    <property type="nucleotide sequence ID" value="NZ_FOCL01000001.1"/>
</dbReference>
<evidence type="ECO:0000313" key="4">
    <source>
        <dbReference type="Proteomes" id="UP000198942"/>
    </source>
</evidence>
<reference evidence="4" key="1">
    <citation type="submission" date="2016-10" db="EMBL/GenBank/DDBJ databases">
        <authorList>
            <person name="Varghese N."/>
            <person name="Submissions S."/>
        </authorList>
    </citation>
    <scope>NUCLEOTIDE SEQUENCE [LARGE SCALE GENOMIC DNA]</scope>
    <source>
        <strain evidence="4">Gh-48</strain>
    </source>
</reference>
<dbReference type="STRING" id="551995.SAMN05192574_101847"/>
<dbReference type="GO" id="GO:0016787">
    <property type="term" value="F:hydrolase activity"/>
    <property type="evidence" value="ECO:0007669"/>
    <property type="project" value="UniProtKB-KW"/>
</dbReference>
<dbReference type="InterPro" id="IPR050300">
    <property type="entry name" value="GDXG_lipolytic_enzyme"/>
</dbReference>
<dbReference type="PANTHER" id="PTHR48081:SF8">
    <property type="entry name" value="ALPHA_BETA HYDROLASE FOLD-3 DOMAIN-CONTAINING PROTEIN-RELATED"/>
    <property type="match status" value="1"/>
</dbReference>
<feature type="domain" description="Alpha/beta hydrolase fold-3" evidence="2">
    <location>
        <begin position="96"/>
        <end position="302"/>
    </location>
</feature>
<sequence>MKTKELKQKIQDYTTDSKLSKQVKDFLKILNNPETPPVESLTKEAARQVLINAQASVNVDLSGIDEMEKQITADGFDIKLNIVRPAGNTEKLPVFIFLHGGGWILGDYQPHKRMVRDIVVLSGLAAVFVNYTPSPEARYPKAINEIYAATKWVAENGQQINVDGNNMAIVGNSVGGNMATVTTMLAKEKQGPQIKLQVMLWPVVDARFDSRSYEKFGADRYLTSAMMQWMFDQYAPDKEQREEIYISPLNATLEQLQGLPPALLIVAQSDILRDAAQAYAQKLDAAGVPTTSIRYNGMIHDFGLLNALATLPQTRSAFYQVATELKRYLKPA</sequence>
<dbReference type="SUPFAM" id="SSF53474">
    <property type="entry name" value="alpha/beta-Hydrolases"/>
    <property type="match status" value="1"/>
</dbReference>
<evidence type="ECO:0000259" key="2">
    <source>
        <dbReference type="Pfam" id="PF07859"/>
    </source>
</evidence>
<dbReference type="Proteomes" id="UP000198942">
    <property type="component" value="Unassembled WGS sequence"/>
</dbReference>
<evidence type="ECO:0000313" key="3">
    <source>
        <dbReference type="EMBL" id="SEM79920.1"/>
    </source>
</evidence>
<dbReference type="AlphaFoldDB" id="A0A1H8BAG1"/>
<keyword evidence="1" id="KW-0378">Hydrolase</keyword>
<evidence type="ECO:0000256" key="1">
    <source>
        <dbReference type="ARBA" id="ARBA00022801"/>
    </source>
</evidence>
<dbReference type="PANTHER" id="PTHR48081">
    <property type="entry name" value="AB HYDROLASE SUPERFAMILY PROTEIN C4A8.06C"/>
    <property type="match status" value="1"/>
</dbReference>
<protein>
    <submittedName>
        <fullName evidence="3">Acetyl esterase/lipase</fullName>
    </submittedName>
</protein>
<dbReference type="OrthoDB" id="9815425at2"/>
<organism evidence="3 4">
    <name type="scientific">Mucilaginibacter gossypiicola</name>
    <dbReference type="NCBI Taxonomy" id="551995"/>
    <lineage>
        <taxon>Bacteria</taxon>
        <taxon>Pseudomonadati</taxon>
        <taxon>Bacteroidota</taxon>
        <taxon>Sphingobacteriia</taxon>
        <taxon>Sphingobacteriales</taxon>
        <taxon>Sphingobacteriaceae</taxon>
        <taxon>Mucilaginibacter</taxon>
    </lineage>
</organism>
<dbReference type="InterPro" id="IPR013094">
    <property type="entry name" value="AB_hydrolase_3"/>
</dbReference>
<proteinExistence type="predicted"/>
<keyword evidence="4" id="KW-1185">Reference proteome</keyword>